<dbReference type="PANTHER" id="PTHR28250:SF1">
    <property type="entry name" value="CYTOCHROME B PRE-MRNA-PROCESSING PROTEIN 6"/>
    <property type="match status" value="1"/>
</dbReference>
<organism evidence="1 2">
    <name type="scientific">Lachnellula subtilissima</name>
    <dbReference type="NCBI Taxonomy" id="602034"/>
    <lineage>
        <taxon>Eukaryota</taxon>
        <taxon>Fungi</taxon>
        <taxon>Dikarya</taxon>
        <taxon>Ascomycota</taxon>
        <taxon>Pezizomycotina</taxon>
        <taxon>Leotiomycetes</taxon>
        <taxon>Helotiales</taxon>
        <taxon>Lachnaceae</taxon>
        <taxon>Lachnellula</taxon>
    </lineage>
</organism>
<gene>
    <name evidence="1" type="ORF">LSUB1_G007534</name>
</gene>
<comment type="caution">
    <text evidence="1">The sequence shown here is derived from an EMBL/GenBank/DDBJ whole genome shotgun (WGS) entry which is preliminary data.</text>
</comment>
<dbReference type="Pfam" id="PF20180">
    <property type="entry name" value="UQCC2_CBP6"/>
    <property type="match status" value="1"/>
</dbReference>
<dbReference type="GO" id="GO:0061671">
    <property type="term" value="C:Cbp3p-Cbp6 complex"/>
    <property type="evidence" value="ECO:0007669"/>
    <property type="project" value="InterPro"/>
</dbReference>
<keyword evidence="2" id="KW-1185">Reference proteome</keyword>
<evidence type="ECO:0000313" key="2">
    <source>
        <dbReference type="Proteomes" id="UP000462212"/>
    </source>
</evidence>
<dbReference type="AlphaFoldDB" id="A0A8H8RBX6"/>
<dbReference type="OrthoDB" id="2107880at2759"/>
<dbReference type="GO" id="GO:0043022">
    <property type="term" value="F:ribosome binding"/>
    <property type="evidence" value="ECO:0007669"/>
    <property type="project" value="InterPro"/>
</dbReference>
<reference evidence="1 2" key="1">
    <citation type="submission" date="2018-05" db="EMBL/GenBank/DDBJ databases">
        <title>Genome sequencing and assembly of the regulated plant pathogen Lachnellula willkommii and related sister species for the development of diagnostic species identification markers.</title>
        <authorList>
            <person name="Giroux E."/>
            <person name="Bilodeau G."/>
        </authorList>
    </citation>
    <scope>NUCLEOTIDE SEQUENCE [LARGE SCALE GENOMIC DNA]</scope>
    <source>
        <strain evidence="1 2">CBS 197.66</strain>
    </source>
</reference>
<dbReference type="Proteomes" id="UP000462212">
    <property type="component" value="Unassembled WGS sequence"/>
</dbReference>
<evidence type="ECO:0000313" key="1">
    <source>
        <dbReference type="EMBL" id="TVY31701.1"/>
    </source>
</evidence>
<sequence>MSSSVSLIENQVAYKHCIRALSHWPKDALRPDCQFQDVIRRRIDKRFFPVEGQKPADEKAELEQVNALYSLLGNRYVQKYRITGDLMKPQSNPTHYTDLVHELDAVPNRTWWGNMTNRWKGFLRFK</sequence>
<protein>
    <submittedName>
        <fullName evidence="1">Uncharacterized protein</fullName>
    </submittedName>
</protein>
<dbReference type="InterPro" id="IPR037653">
    <property type="entry name" value="Cbp6"/>
</dbReference>
<proteinExistence type="predicted"/>
<dbReference type="PANTHER" id="PTHR28250">
    <property type="entry name" value="CYTOCHROME B PRE-MRNA-PROCESSING PROTEIN 6"/>
    <property type="match status" value="1"/>
</dbReference>
<accession>A0A8H8RBX6</accession>
<name>A0A8H8RBX6_9HELO</name>
<dbReference type="GO" id="GO:0034551">
    <property type="term" value="P:mitochondrial respiratory chain complex III assembly"/>
    <property type="evidence" value="ECO:0007669"/>
    <property type="project" value="TreeGrafter"/>
</dbReference>
<dbReference type="EMBL" id="QGMJ01001330">
    <property type="protein sequence ID" value="TVY31701.1"/>
    <property type="molecule type" value="Genomic_DNA"/>
</dbReference>